<keyword evidence="2" id="KW-1185">Reference proteome</keyword>
<evidence type="ECO:0000313" key="2">
    <source>
        <dbReference type="Proteomes" id="UP001164539"/>
    </source>
</evidence>
<sequence>MARIFEYFVVCGIGPEIRTLEGNKGYHGNEYLYLSSVLDQFPPVNHSLYPPPPPQLSTCVLPAGVQFYSSGFDSNDPSTFPRSYPIVLTEGDGSKIYVTCIAFRDPVSEDIAEAYRIPANSYADKCICLVSRSPSFRVLKNALEEIFSLCFSTEGSSKPLWDIIAYLVSNVPLPTPGKERVLFAIDNCLLSVDAPPKDGLPHADISFQPLVQLLDVDNLITLFTAVLLERRILLRSNKYSLLTLVSEAICHLIYPFRWQHVYIPLLFFSGVDYIDAPTPYMMGLHSGVDTSLLVMDGVVVVDLEHNRISTTEEIPLIPEPELSSLRGEILNLLYPNIMGIDQMNAALASFSEQCCKVGNKPWGEDHDLQLRFIFLKFFASILGGYRNFMENTGAQVFNTQAFLKKRSRSTNQPPEPMITQFLDSQGLLDYLERGPGSEENNNNLLDKLQDAIGRGQNPMSILPSSLVEPEIITISDPDIGGSGSGAKYTYDRFPSNVRTEEQEEKRKQILAAAGGAFEYSGKLTPSSPSMLVNKDSKDSLSPMERAAERERMVLDIKVKLQGLWLRLLKLGATDDPLSSFEHGTILALIESDAEGIGGSGFVECIREHIHSGWHCQLTEEQFIAVKELLKTAISRATSRNDVSTIRDALEVSAEMFKKDVNNVSDYIQRHLISLSIWEELRFWEGYFDYLMDQFSSKSANYASLVTAQLIVVASHMAGLGLPDTDAWYMIETIAEKNNIGYKQFIQIRGFLSHIQQLRIGYWGLSFIKGQSISNGLPSPLPKDATNENQQPAEASGVGRSWVQSMFSRETSSRAHSFSRVRGVASDAANENGTPRKQDLTAGGKKLQTNVRIIRGHTGAVTALHCVTRREVWDLVGDREDAGFFISGSTDCLVKIWDPSLRGSELRATLKGHTRTVRAINSDRAKVVSGSDDQSVLVWDKQTSQLLEELKGHDAQVSCVRMLSGERVLTASHDGTVKMWDVRTDTCVATVGRCSSAVLCMEYDDSTGILAAAGRDAVANIWDIRAGRQMHKFLGHTKWIRSIRMDRDTVITGSDDWTARMWSVSRGTCDAVLACHAGPVQSVEYSSSDNGIITGSSDGLLRFWENDEGGIKCVKNVTIHSAAILSINAGDHWLGIGAADNSMSLFHRPQERLGSFPSTGSRMSGWQLYRTPQKTVAVVRCIASDLERKRICSGGRNGLLRLWEATINI</sequence>
<accession>A0ACC1XSU5</accession>
<organism evidence="1 2">
    <name type="scientific">Melia azedarach</name>
    <name type="common">Chinaberry tree</name>
    <dbReference type="NCBI Taxonomy" id="155640"/>
    <lineage>
        <taxon>Eukaryota</taxon>
        <taxon>Viridiplantae</taxon>
        <taxon>Streptophyta</taxon>
        <taxon>Embryophyta</taxon>
        <taxon>Tracheophyta</taxon>
        <taxon>Spermatophyta</taxon>
        <taxon>Magnoliopsida</taxon>
        <taxon>eudicotyledons</taxon>
        <taxon>Gunneridae</taxon>
        <taxon>Pentapetalae</taxon>
        <taxon>rosids</taxon>
        <taxon>malvids</taxon>
        <taxon>Sapindales</taxon>
        <taxon>Meliaceae</taxon>
        <taxon>Melia</taxon>
    </lineage>
</organism>
<evidence type="ECO:0000313" key="1">
    <source>
        <dbReference type="EMBL" id="KAJ4713370.1"/>
    </source>
</evidence>
<dbReference type="EMBL" id="CM051401">
    <property type="protein sequence ID" value="KAJ4713370.1"/>
    <property type="molecule type" value="Genomic_DNA"/>
</dbReference>
<comment type="caution">
    <text evidence="1">The sequence shown here is derived from an EMBL/GenBank/DDBJ whole genome shotgun (WGS) entry which is preliminary data.</text>
</comment>
<reference evidence="1 2" key="1">
    <citation type="journal article" date="2023" name="Science">
        <title>Complex scaffold remodeling in plant triterpene biosynthesis.</title>
        <authorList>
            <person name="De La Pena R."/>
            <person name="Hodgson H."/>
            <person name="Liu J.C."/>
            <person name="Stephenson M.J."/>
            <person name="Martin A.C."/>
            <person name="Owen C."/>
            <person name="Harkess A."/>
            <person name="Leebens-Mack J."/>
            <person name="Jimenez L.E."/>
            <person name="Osbourn A."/>
            <person name="Sattely E.S."/>
        </authorList>
    </citation>
    <scope>NUCLEOTIDE SEQUENCE [LARGE SCALE GENOMIC DNA]</scope>
    <source>
        <strain evidence="2">cv. JPN11</strain>
        <tissue evidence="1">Leaf</tissue>
    </source>
</reference>
<name>A0ACC1XSU5_MELAZ</name>
<proteinExistence type="predicted"/>
<gene>
    <name evidence="1" type="ORF">OWV82_015475</name>
</gene>
<protein>
    <submittedName>
        <fullName evidence="1">DENN domain and WD repeat-containing protein SCD1</fullName>
    </submittedName>
</protein>
<dbReference type="Proteomes" id="UP001164539">
    <property type="component" value="Chromosome 8"/>
</dbReference>